<dbReference type="OrthoDB" id="5234213at2759"/>
<evidence type="ECO:0000313" key="3">
    <source>
        <dbReference type="Proteomes" id="UP000799776"/>
    </source>
</evidence>
<feature type="compositionally biased region" description="Basic and acidic residues" evidence="1">
    <location>
        <begin position="62"/>
        <end position="81"/>
    </location>
</feature>
<protein>
    <submittedName>
        <fullName evidence="2">Uncharacterized protein</fullName>
    </submittedName>
</protein>
<dbReference type="AlphaFoldDB" id="A0A9P4HZH0"/>
<evidence type="ECO:0000256" key="1">
    <source>
        <dbReference type="SAM" id="MobiDB-lite"/>
    </source>
</evidence>
<dbReference type="Proteomes" id="UP000799776">
    <property type="component" value="Unassembled WGS sequence"/>
</dbReference>
<evidence type="ECO:0000313" key="2">
    <source>
        <dbReference type="EMBL" id="KAF2092150.1"/>
    </source>
</evidence>
<keyword evidence="3" id="KW-1185">Reference proteome</keyword>
<accession>A0A9P4HZH0</accession>
<feature type="compositionally biased region" description="Polar residues" evidence="1">
    <location>
        <begin position="48"/>
        <end position="61"/>
    </location>
</feature>
<gene>
    <name evidence="2" type="ORF">K490DRAFT_53295</name>
</gene>
<reference evidence="2" key="1">
    <citation type="journal article" date="2020" name="Stud. Mycol.">
        <title>101 Dothideomycetes genomes: a test case for predicting lifestyles and emergence of pathogens.</title>
        <authorList>
            <person name="Haridas S."/>
            <person name="Albert R."/>
            <person name="Binder M."/>
            <person name="Bloem J."/>
            <person name="Labutti K."/>
            <person name="Salamov A."/>
            <person name="Andreopoulos B."/>
            <person name="Baker S."/>
            <person name="Barry K."/>
            <person name="Bills G."/>
            <person name="Bluhm B."/>
            <person name="Cannon C."/>
            <person name="Castanera R."/>
            <person name="Culley D."/>
            <person name="Daum C."/>
            <person name="Ezra D."/>
            <person name="Gonzalez J."/>
            <person name="Henrissat B."/>
            <person name="Kuo A."/>
            <person name="Liang C."/>
            <person name="Lipzen A."/>
            <person name="Lutzoni F."/>
            <person name="Magnuson J."/>
            <person name="Mondo S."/>
            <person name="Nolan M."/>
            <person name="Ohm R."/>
            <person name="Pangilinan J."/>
            <person name="Park H.-J."/>
            <person name="Ramirez L."/>
            <person name="Alfaro M."/>
            <person name="Sun H."/>
            <person name="Tritt A."/>
            <person name="Yoshinaga Y."/>
            <person name="Zwiers L.-H."/>
            <person name="Turgeon B."/>
            <person name="Goodwin S."/>
            <person name="Spatafora J."/>
            <person name="Crous P."/>
            <person name="Grigoriev I."/>
        </authorList>
    </citation>
    <scope>NUCLEOTIDE SEQUENCE</scope>
    <source>
        <strain evidence="2">CBS 121410</strain>
    </source>
</reference>
<dbReference type="EMBL" id="ML978711">
    <property type="protein sequence ID" value="KAF2092150.1"/>
    <property type="molecule type" value="Genomic_DNA"/>
</dbReference>
<feature type="region of interest" description="Disordered" evidence="1">
    <location>
        <begin position="1"/>
        <end position="121"/>
    </location>
</feature>
<organism evidence="2 3">
    <name type="scientific">Saccharata proteae CBS 121410</name>
    <dbReference type="NCBI Taxonomy" id="1314787"/>
    <lineage>
        <taxon>Eukaryota</taxon>
        <taxon>Fungi</taxon>
        <taxon>Dikarya</taxon>
        <taxon>Ascomycota</taxon>
        <taxon>Pezizomycotina</taxon>
        <taxon>Dothideomycetes</taxon>
        <taxon>Dothideomycetes incertae sedis</taxon>
        <taxon>Botryosphaeriales</taxon>
        <taxon>Saccharataceae</taxon>
        <taxon>Saccharata</taxon>
    </lineage>
</organism>
<comment type="caution">
    <text evidence="2">The sequence shown here is derived from an EMBL/GenBank/DDBJ whole genome shotgun (WGS) entry which is preliminary data.</text>
</comment>
<sequence>MASSKPLRQVASEKLHGQDSNPSQLGDPVSLKAEASDSSPTDQDRGAQGTNSRSVPNSSGGSHEEKQLKEGKKSLKEKGDVNRTMLGDPTSLKAETTERQPVDHDNGPSDEPQTKRDGSKL</sequence>
<name>A0A9P4HZH0_9PEZI</name>
<feature type="compositionally biased region" description="Basic and acidic residues" evidence="1">
    <location>
        <begin position="95"/>
        <end position="121"/>
    </location>
</feature>
<proteinExistence type="predicted"/>